<evidence type="ECO:0000313" key="1">
    <source>
        <dbReference type="EMBL" id="EDW44786.1"/>
    </source>
</evidence>
<accession>B4IBM8</accession>
<dbReference type="Proteomes" id="UP000001292">
    <property type="component" value="Unassembled WGS sequence"/>
</dbReference>
<evidence type="ECO:0000313" key="2">
    <source>
        <dbReference type="Proteomes" id="UP000001292"/>
    </source>
</evidence>
<dbReference type="AlphaFoldDB" id="B4IBM8"/>
<protein>
    <submittedName>
        <fullName evidence="1">GM19427</fullName>
    </submittedName>
</protein>
<sequence>MAKNRTSLNGIGWMDGAEARKMILFYRCLAARQGRWGRWRANGTAMSKDQSTGRGTTRRYNSWNCVPRPMRME</sequence>
<gene>
    <name evidence="1" type="primary">Dsec\GM19427</name>
    <name evidence="1" type="ORF">Dsec_GM19427</name>
</gene>
<organism evidence="2">
    <name type="scientific">Drosophila sechellia</name>
    <name type="common">Fruit fly</name>
    <dbReference type="NCBI Taxonomy" id="7238"/>
    <lineage>
        <taxon>Eukaryota</taxon>
        <taxon>Metazoa</taxon>
        <taxon>Ecdysozoa</taxon>
        <taxon>Arthropoda</taxon>
        <taxon>Hexapoda</taxon>
        <taxon>Insecta</taxon>
        <taxon>Pterygota</taxon>
        <taxon>Neoptera</taxon>
        <taxon>Endopterygota</taxon>
        <taxon>Diptera</taxon>
        <taxon>Brachycera</taxon>
        <taxon>Muscomorpha</taxon>
        <taxon>Ephydroidea</taxon>
        <taxon>Drosophilidae</taxon>
        <taxon>Drosophila</taxon>
        <taxon>Sophophora</taxon>
    </lineage>
</organism>
<dbReference type="OMA" id="RKMILFY"/>
<dbReference type="EMBL" id="CH480827">
    <property type="protein sequence ID" value="EDW44786.1"/>
    <property type="molecule type" value="Genomic_DNA"/>
</dbReference>
<reference evidence="1 2" key="1">
    <citation type="journal article" date="2007" name="Nature">
        <title>Evolution of genes and genomes on the Drosophila phylogeny.</title>
        <authorList>
            <consortium name="Drosophila 12 Genomes Consortium"/>
            <person name="Clark A.G."/>
            <person name="Eisen M.B."/>
            <person name="Smith D.R."/>
            <person name="Bergman C.M."/>
            <person name="Oliver B."/>
            <person name="Markow T.A."/>
            <person name="Kaufman T.C."/>
            <person name="Kellis M."/>
            <person name="Gelbart W."/>
            <person name="Iyer V.N."/>
            <person name="Pollard D.A."/>
            <person name="Sackton T.B."/>
            <person name="Larracuente A.M."/>
            <person name="Singh N.D."/>
            <person name="Abad J.P."/>
            <person name="Abt D.N."/>
            <person name="Adryan B."/>
            <person name="Aguade M."/>
            <person name="Akashi H."/>
            <person name="Anderson W.W."/>
            <person name="Aquadro C.F."/>
            <person name="Ardell D.H."/>
            <person name="Arguello R."/>
            <person name="Artieri C.G."/>
            <person name="Barbash D.A."/>
            <person name="Barker D."/>
            <person name="Barsanti P."/>
            <person name="Batterham P."/>
            <person name="Batzoglou S."/>
            <person name="Begun D."/>
            <person name="Bhutkar A."/>
            <person name="Blanco E."/>
            <person name="Bosak S.A."/>
            <person name="Bradley R.K."/>
            <person name="Brand A.D."/>
            <person name="Brent M.R."/>
            <person name="Brooks A.N."/>
            <person name="Brown R.H."/>
            <person name="Butlin R.K."/>
            <person name="Caggese C."/>
            <person name="Calvi B.R."/>
            <person name="Bernardo de Carvalho A."/>
            <person name="Caspi A."/>
            <person name="Castrezana S."/>
            <person name="Celniker S.E."/>
            <person name="Chang J.L."/>
            <person name="Chapple C."/>
            <person name="Chatterji S."/>
            <person name="Chinwalla A."/>
            <person name="Civetta A."/>
            <person name="Clifton S.W."/>
            <person name="Comeron J.M."/>
            <person name="Costello J.C."/>
            <person name="Coyne J.A."/>
            <person name="Daub J."/>
            <person name="David R.G."/>
            <person name="Delcher A.L."/>
            <person name="Delehaunty K."/>
            <person name="Do C.B."/>
            <person name="Ebling H."/>
            <person name="Edwards K."/>
            <person name="Eickbush T."/>
            <person name="Evans J.D."/>
            <person name="Filipski A."/>
            <person name="Findeiss S."/>
            <person name="Freyhult E."/>
            <person name="Fulton L."/>
            <person name="Fulton R."/>
            <person name="Garcia A.C."/>
            <person name="Gardiner A."/>
            <person name="Garfield D.A."/>
            <person name="Garvin B.E."/>
            <person name="Gibson G."/>
            <person name="Gilbert D."/>
            <person name="Gnerre S."/>
            <person name="Godfrey J."/>
            <person name="Good R."/>
            <person name="Gotea V."/>
            <person name="Gravely B."/>
            <person name="Greenberg A.J."/>
            <person name="Griffiths-Jones S."/>
            <person name="Gross S."/>
            <person name="Guigo R."/>
            <person name="Gustafson E.A."/>
            <person name="Haerty W."/>
            <person name="Hahn M.W."/>
            <person name="Halligan D.L."/>
            <person name="Halpern A.L."/>
            <person name="Halter G.M."/>
            <person name="Han M.V."/>
            <person name="Heger A."/>
            <person name="Hillier L."/>
            <person name="Hinrichs A.S."/>
            <person name="Holmes I."/>
            <person name="Hoskins R.A."/>
            <person name="Hubisz M.J."/>
            <person name="Hultmark D."/>
            <person name="Huntley M.A."/>
            <person name="Jaffe D.B."/>
            <person name="Jagadeeshan S."/>
            <person name="Jeck W.R."/>
            <person name="Johnson J."/>
            <person name="Jones C.D."/>
            <person name="Jordan W.C."/>
            <person name="Karpen G.H."/>
            <person name="Kataoka E."/>
            <person name="Keightley P.D."/>
            <person name="Kheradpour P."/>
            <person name="Kirkness E.F."/>
            <person name="Koerich L.B."/>
            <person name="Kristiansen K."/>
            <person name="Kudrna D."/>
            <person name="Kulathinal R.J."/>
            <person name="Kumar S."/>
            <person name="Kwok R."/>
            <person name="Lander E."/>
            <person name="Langley C.H."/>
            <person name="Lapoint R."/>
            <person name="Lazzaro B.P."/>
            <person name="Lee S.J."/>
            <person name="Levesque L."/>
            <person name="Li R."/>
            <person name="Lin C.F."/>
            <person name="Lin M.F."/>
            <person name="Lindblad-Toh K."/>
            <person name="Llopart A."/>
            <person name="Long M."/>
            <person name="Low L."/>
            <person name="Lozovsky E."/>
            <person name="Lu J."/>
            <person name="Luo M."/>
            <person name="Machado C.A."/>
            <person name="Makalowski W."/>
            <person name="Marzo M."/>
            <person name="Matsuda M."/>
            <person name="Matzkin L."/>
            <person name="McAllister B."/>
            <person name="McBride C.S."/>
            <person name="McKernan B."/>
            <person name="McKernan K."/>
            <person name="Mendez-Lago M."/>
            <person name="Minx P."/>
            <person name="Mollenhauer M.U."/>
            <person name="Montooth K."/>
            <person name="Mount S.M."/>
            <person name="Mu X."/>
            <person name="Myers E."/>
            <person name="Negre B."/>
            <person name="Newfeld S."/>
            <person name="Nielsen R."/>
            <person name="Noor M.A."/>
            <person name="O'Grady P."/>
            <person name="Pachter L."/>
            <person name="Papaceit M."/>
            <person name="Parisi M.J."/>
            <person name="Parisi M."/>
            <person name="Parts L."/>
            <person name="Pedersen J.S."/>
            <person name="Pesole G."/>
            <person name="Phillippy A.M."/>
            <person name="Ponting C.P."/>
            <person name="Pop M."/>
            <person name="Porcelli D."/>
            <person name="Powell J.R."/>
            <person name="Prohaska S."/>
            <person name="Pruitt K."/>
            <person name="Puig M."/>
            <person name="Quesneville H."/>
            <person name="Ram K.R."/>
            <person name="Rand D."/>
            <person name="Rasmussen M.D."/>
            <person name="Reed L.K."/>
            <person name="Reenan R."/>
            <person name="Reily A."/>
            <person name="Remington K.A."/>
            <person name="Rieger T.T."/>
            <person name="Ritchie M.G."/>
            <person name="Robin C."/>
            <person name="Rogers Y.H."/>
            <person name="Rohde C."/>
            <person name="Rozas J."/>
            <person name="Rubenfield M.J."/>
            <person name="Ruiz A."/>
            <person name="Russo S."/>
            <person name="Salzberg S.L."/>
            <person name="Sanchez-Gracia A."/>
            <person name="Saranga D.J."/>
            <person name="Sato H."/>
            <person name="Schaeffer S.W."/>
            <person name="Schatz M.C."/>
            <person name="Schlenke T."/>
            <person name="Schwartz R."/>
            <person name="Segarra C."/>
            <person name="Singh R.S."/>
            <person name="Sirot L."/>
            <person name="Sirota M."/>
            <person name="Sisneros N.B."/>
            <person name="Smith C.D."/>
            <person name="Smith T.F."/>
            <person name="Spieth J."/>
            <person name="Stage D.E."/>
            <person name="Stark A."/>
            <person name="Stephan W."/>
            <person name="Strausberg R.L."/>
            <person name="Strempel S."/>
            <person name="Sturgill D."/>
            <person name="Sutton G."/>
            <person name="Sutton G.G."/>
            <person name="Tao W."/>
            <person name="Teichmann S."/>
            <person name="Tobari Y.N."/>
            <person name="Tomimura Y."/>
            <person name="Tsolas J.M."/>
            <person name="Valente V.L."/>
            <person name="Venter E."/>
            <person name="Venter J.C."/>
            <person name="Vicario S."/>
            <person name="Vieira F.G."/>
            <person name="Vilella A.J."/>
            <person name="Villasante A."/>
            <person name="Walenz B."/>
            <person name="Wang J."/>
            <person name="Wasserman M."/>
            <person name="Watts T."/>
            <person name="Wilson D."/>
            <person name="Wilson R.K."/>
            <person name="Wing R.A."/>
            <person name="Wolfner M.F."/>
            <person name="Wong A."/>
            <person name="Wong G.K."/>
            <person name="Wu C.I."/>
            <person name="Wu G."/>
            <person name="Yamamoto D."/>
            <person name="Yang H.P."/>
            <person name="Yang S.P."/>
            <person name="Yorke J.A."/>
            <person name="Yoshida K."/>
            <person name="Zdobnov E."/>
            <person name="Zhang P."/>
            <person name="Zhang Y."/>
            <person name="Zimin A.V."/>
            <person name="Baldwin J."/>
            <person name="Abdouelleil A."/>
            <person name="Abdulkadir J."/>
            <person name="Abebe A."/>
            <person name="Abera B."/>
            <person name="Abreu J."/>
            <person name="Acer S.C."/>
            <person name="Aftuck L."/>
            <person name="Alexander A."/>
            <person name="An P."/>
            <person name="Anderson E."/>
            <person name="Anderson S."/>
            <person name="Arachi H."/>
            <person name="Azer M."/>
            <person name="Bachantsang P."/>
            <person name="Barry A."/>
            <person name="Bayul T."/>
            <person name="Berlin A."/>
            <person name="Bessette D."/>
            <person name="Bloom T."/>
            <person name="Blye J."/>
            <person name="Boguslavskiy L."/>
            <person name="Bonnet C."/>
            <person name="Boukhgalter B."/>
            <person name="Bourzgui I."/>
            <person name="Brown A."/>
            <person name="Cahill P."/>
            <person name="Channer S."/>
            <person name="Cheshatsang Y."/>
            <person name="Chuda L."/>
            <person name="Citroen M."/>
            <person name="Collymore A."/>
            <person name="Cooke P."/>
            <person name="Costello M."/>
            <person name="D'Aco K."/>
            <person name="Daza R."/>
            <person name="De Haan G."/>
            <person name="DeGray S."/>
            <person name="DeMaso C."/>
            <person name="Dhargay N."/>
            <person name="Dooley K."/>
            <person name="Dooley E."/>
            <person name="Doricent M."/>
            <person name="Dorje P."/>
            <person name="Dorjee K."/>
            <person name="Dupes A."/>
            <person name="Elong R."/>
            <person name="Falk J."/>
            <person name="Farina A."/>
            <person name="Faro S."/>
            <person name="Ferguson D."/>
            <person name="Fisher S."/>
            <person name="Foley C.D."/>
            <person name="Franke A."/>
            <person name="Friedrich D."/>
            <person name="Gadbois L."/>
            <person name="Gearin G."/>
            <person name="Gearin C.R."/>
            <person name="Giannoukos G."/>
            <person name="Goode T."/>
            <person name="Graham J."/>
            <person name="Grandbois E."/>
            <person name="Grewal S."/>
            <person name="Gyaltsen K."/>
            <person name="Hafez N."/>
            <person name="Hagos B."/>
            <person name="Hall J."/>
            <person name="Henson C."/>
            <person name="Hollinger A."/>
            <person name="Honan T."/>
            <person name="Huard M.D."/>
            <person name="Hughes L."/>
            <person name="Hurhula B."/>
            <person name="Husby M.E."/>
            <person name="Kamat A."/>
            <person name="Kanga B."/>
            <person name="Kashin S."/>
            <person name="Khazanovich D."/>
            <person name="Kisner P."/>
            <person name="Lance K."/>
            <person name="Lara M."/>
            <person name="Lee W."/>
            <person name="Lennon N."/>
            <person name="Letendre F."/>
            <person name="LeVine R."/>
            <person name="Lipovsky A."/>
            <person name="Liu X."/>
            <person name="Liu J."/>
            <person name="Liu S."/>
            <person name="Lokyitsang T."/>
            <person name="Lokyitsang Y."/>
            <person name="Lubonja R."/>
            <person name="Lui A."/>
            <person name="MacDonald P."/>
            <person name="Magnisalis V."/>
            <person name="Maru K."/>
            <person name="Matthews C."/>
            <person name="McCusker W."/>
            <person name="McDonough S."/>
            <person name="Mehta T."/>
            <person name="Meldrim J."/>
            <person name="Meneus L."/>
            <person name="Mihai O."/>
            <person name="Mihalev A."/>
            <person name="Mihova T."/>
            <person name="Mittelman R."/>
            <person name="Mlenga V."/>
            <person name="Montmayeur A."/>
            <person name="Mulrain L."/>
            <person name="Navidi A."/>
            <person name="Naylor J."/>
            <person name="Negash T."/>
            <person name="Nguyen T."/>
            <person name="Nguyen N."/>
            <person name="Nicol R."/>
            <person name="Norbu C."/>
            <person name="Norbu N."/>
            <person name="Novod N."/>
            <person name="O'Neill B."/>
            <person name="Osman S."/>
            <person name="Markiewicz E."/>
            <person name="Oyono O.L."/>
            <person name="Patti C."/>
            <person name="Phunkhang P."/>
            <person name="Pierre F."/>
            <person name="Priest M."/>
            <person name="Raghuraman S."/>
            <person name="Rege F."/>
            <person name="Reyes R."/>
            <person name="Rise C."/>
            <person name="Rogov P."/>
            <person name="Ross K."/>
            <person name="Ryan E."/>
            <person name="Settipalli S."/>
            <person name="Shea T."/>
            <person name="Sherpa N."/>
            <person name="Shi L."/>
            <person name="Shih D."/>
            <person name="Sparrow T."/>
            <person name="Spaulding J."/>
            <person name="Stalker J."/>
            <person name="Stange-Thomann N."/>
            <person name="Stavropoulos S."/>
            <person name="Stone C."/>
            <person name="Strader C."/>
            <person name="Tesfaye S."/>
            <person name="Thomson T."/>
            <person name="Thoulutsang Y."/>
            <person name="Thoulutsang D."/>
            <person name="Topham K."/>
            <person name="Topping I."/>
            <person name="Tsamla T."/>
            <person name="Vassiliev H."/>
            <person name="Vo A."/>
            <person name="Wangchuk T."/>
            <person name="Wangdi T."/>
            <person name="Weiand M."/>
            <person name="Wilkinson J."/>
            <person name="Wilson A."/>
            <person name="Yadav S."/>
            <person name="Young G."/>
            <person name="Yu Q."/>
            <person name="Zembek L."/>
            <person name="Zhong D."/>
            <person name="Zimmer A."/>
            <person name="Zwirko Z."/>
            <person name="Jaffe D.B."/>
            <person name="Alvarez P."/>
            <person name="Brockman W."/>
            <person name="Butler J."/>
            <person name="Chin C."/>
            <person name="Gnerre S."/>
            <person name="Grabherr M."/>
            <person name="Kleber M."/>
            <person name="Mauceli E."/>
            <person name="MacCallum I."/>
        </authorList>
    </citation>
    <scope>NUCLEOTIDE SEQUENCE [LARGE SCALE GENOMIC DNA]</scope>
    <source>
        <strain evidence="2">Rob3c / Tucson 14021-0248.25</strain>
    </source>
</reference>
<keyword evidence="2" id="KW-1185">Reference proteome</keyword>
<dbReference type="HOGENOM" id="CLU_2707429_0_0_1"/>
<proteinExistence type="predicted"/>
<name>B4IBM8_DROSE</name>